<dbReference type="PANTHER" id="PTHR32182:SF0">
    <property type="entry name" value="DNA REPLICATION AND REPAIR PROTEIN RECF"/>
    <property type="match status" value="1"/>
</dbReference>
<dbReference type="Proteomes" id="UP000032414">
    <property type="component" value="Chromosome I"/>
</dbReference>
<dbReference type="NCBIfam" id="TIGR00611">
    <property type="entry name" value="recf"/>
    <property type="match status" value="1"/>
</dbReference>
<keyword evidence="5 6" id="KW-0238">DNA-binding</keyword>
<comment type="function">
    <text evidence="6">The RecF protein is involved in DNA metabolism; it is required for DNA replication and normal SOS inducibility. RecF binds preferentially to single-stranded, linear DNA. It also seems to bind ATP.</text>
</comment>
<dbReference type="EMBL" id="FMVN01000003">
    <property type="protein sequence ID" value="SCY01028.1"/>
    <property type="molecule type" value="Genomic_DNA"/>
</dbReference>
<dbReference type="Gene3D" id="1.20.1050.90">
    <property type="entry name" value="RecF/RecN/SMC, N-terminal domain"/>
    <property type="match status" value="1"/>
</dbReference>
<dbReference type="STRING" id="451.B6N58_00015"/>
<evidence type="ECO:0000256" key="1">
    <source>
        <dbReference type="ARBA" id="ARBA00022490"/>
    </source>
</evidence>
<dbReference type="GO" id="GO:0006302">
    <property type="term" value="P:double-strand break repair"/>
    <property type="evidence" value="ECO:0007669"/>
    <property type="project" value="TreeGrafter"/>
</dbReference>
<keyword evidence="2 6" id="KW-0235">DNA replication</keyword>
<dbReference type="OrthoDB" id="9803889at2"/>
<keyword evidence="4 6" id="KW-0067">ATP-binding</keyword>
<dbReference type="SUPFAM" id="SSF52540">
    <property type="entry name" value="P-loop containing nucleoside triphosphate hydrolases"/>
    <property type="match status" value="1"/>
</dbReference>
<organism evidence="8 10">
    <name type="scientific">Legionella micdadei</name>
    <name type="common">Tatlockia micdadei</name>
    <dbReference type="NCBI Taxonomy" id="451"/>
    <lineage>
        <taxon>Bacteria</taxon>
        <taxon>Pseudomonadati</taxon>
        <taxon>Pseudomonadota</taxon>
        <taxon>Gammaproteobacteria</taxon>
        <taxon>Legionellales</taxon>
        <taxon>Legionellaceae</taxon>
        <taxon>Legionella</taxon>
    </lineage>
</organism>
<comment type="similarity">
    <text evidence="6">Belongs to the RecF family.</text>
</comment>
<dbReference type="GO" id="GO:0009432">
    <property type="term" value="P:SOS response"/>
    <property type="evidence" value="ECO:0007669"/>
    <property type="project" value="UniProtKB-UniRule"/>
</dbReference>
<evidence type="ECO:0000313" key="8">
    <source>
        <dbReference type="EMBL" id="CEG59378.1"/>
    </source>
</evidence>
<evidence type="ECO:0000256" key="5">
    <source>
        <dbReference type="ARBA" id="ARBA00023125"/>
    </source>
</evidence>
<dbReference type="InterPro" id="IPR001238">
    <property type="entry name" value="DNA-binding_RecF"/>
</dbReference>
<reference evidence="10" key="2">
    <citation type="submission" date="2014-09" db="EMBL/GenBank/DDBJ databases">
        <authorList>
            <person name="Gomez-Valero L."/>
        </authorList>
    </citation>
    <scope>NUCLEOTIDE SEQUENCE [LARGE SCALE GENOMIC DNA]</scope>
    <source>
        <strain evidence="10">ATCC33218</strain>
    </source>
</reference>
<dbReference type="InterPro" id="IPR042174">
    <property type="entry name" value="RecF_2"/>
</dbReference>
<dbReference type="RefSeq" id="WP_045097977.1">
    <property type="nucleotide sequence ID" value="NZ_CP020614.1"/>
</dbReference>
<reference evidence="9 11" key="3">
    <citation type="submission" date="2016-10" db="EMBL/GenBank/DDBJ databases">
        <authorList>
            <person name="Varghese N."/>
            <person name="Submissions S."/>
        </authorList>
    </citation>
    <scope>NUCLEOTIDE SEQUENCE [LARGE SCALE GENOMIC DNA]</scope>
    <source>
        <strain evidence="9 11">ATCC 33218</strain>
    </source>
</reference>
<dbReference type="PATRIC" id="fig|451.8.peg.975"/>
<dbReference type="Gene3D" id="3.40.50.300">
    <property type="entry name" value="P-loop containing nucleotide triphosphate hydrolases"/>
    <property type="match status" value="1"/>
</dbReference>
<evidence type="ECO:0000256" key="4">
    <source>
        <dbReference type="ARBA" id="ARBA00022840"/>
    </source>
</evidence>
<feature type="domain" description="RecF/RecN/SMC N-terminal" evidence="7">
    <location>
        <begin position="3"/>
        <end position="331"/>
    </location>
</feature>
<keyword evidence="6" id="KW-0742">SOS response</keyword>
<evidence type="ECO:0000256" key="3">
    <source>
        <dbReference type="ARBA" id="ARBA00022741"/>
    </source>
</evidence>
<keyword evidence="1 6" id="KW-0963">Cytoplasm</keyword>
<evidence type="ECO:0000256" key="2">
    <source>
        <dbReference type="ARBA" id="ARBA00022705"/>
    </source>
</evidence>
<keyword evidence="3 6" id="KW-0547">Nucleotide-binding</keyword>
<accession>A0A098GAC0</accession>
<dbReference type="InterPro" id="IPR027417">
    <property type="entry name" value="P-loop_NTPase"/>
</dbReference>
<evidence type="ECO:0000256" key="6">
    <source>
        <dbReference type="HAMAP-Rule" id="MF_00365"/>
    </source>
</evidence>
<keyword evidence="6" id="KW-0227">DNA damage</keyword>
<keyword evidence="11" id="KW-1185">Reference proteome</keyword>
<dbReference type="GO" id="GO:0003697">
    <property type="term" value="F:single-stranded DNA binding"/>
    <property type="evidence" value="ECO:0007669"/>
    <property type="project" value="UniProtKB-UniRule"/>
</dbReference>
<keyword evidence="6" id="KW-0234">DNA repair</keyword>
<evidence type="ECO:0000313" key="11">
    <source>
        <dbReference type="Proteomes" id="UP000182998"/>
    </source>
</evidence>
<dbReference type="EMBL" id="LN614830">
    <property type="protein sequence ID" value="CEG59378.1"/>
    <property type="molecule type" value="Genomic_DNA"/>
</dbReference>
<evidence type="ECO:0000313" key="10">
    <source>
        <dbReference type="Proteomes" id="UP000032414"/>
    </source>
</evidence>
<dbReference type="HAMAP" id="MF_00365">
    <property type="entry name" value="RecF"/>
    <property type="match status" value="1"/>
</dbReference>
<sequence>MILAQLQIQNLRNIHSLRFNLHPHLNIIVGPNGSGKTSFLESIYLLGSGHSFRTREITPLVRHGTDCLTVFARTHDEQSISIQKSTSLPTQVRLNNYPCQSSSELAHFLPCQVLYQDLFQIIDAGPSVRRSLLDWGLFHVEHSYHLLWKQYRRAIKQRNSLLRQKARRADLEPWNLTIEQLANKLDAFRSDYFVKLNNVFQTLLKKLTQVECHLQYYKGWDKKGANKSLSAVLADSYELDIIRQFTQYGAHHADLLIESEMYKAKQYLSRGQQKIVLITLKLAQTLLMTTPCIFLCDDLSTELDDLHLTSLFNLIHTFNGQFFVTATDKNSLPLPQNSEFFSMINL</sequence>
<dbReference type="GO" id="GO:0005524">
    <property type="term" value="F:ATP binding"/>
    <property type="evidence" value="ECO:0007669"/>
    <property type="project" value="UniProtKB-UniRule"/>
</dbReference>
<dbReference type="Proteomes" id="UP000182998">
    <property type="component" value="Unassembled WGS sequence"/>
</dbReference>
<gene>
    <name evidence="6 8" type="primary">recF</name>
    <name evidence="8" type="ORF">LMI_0003</name>
    <name evidence="9" type="ORF">SAMN02982997_00597</name>
</gene>
<dbReference type="GO" id="GO:0000731">
    <property type="term" value="P:DNA synthesis involved in DNA repair"/>
    <property type="evidence" value="ECO:0007669"/>
    <property type="project" value="TreeGrafter"/>
</dbReference>
<dbReference type="Pfam" id="PF02463">
    <property type="entry name" value="SMC_N"/>
    <property type="match status" value="1"/>
</dbReference>
<reference evidence="8" key="1">
    <citation type="submission" date="2014-09" db="EMBL/GenBank/DDBJ databases">
        <authorList>
            <person name="GOMEZ-VALERO Laura"/>
        </authorList>
    </citation>
    <scope>NUCLEOTIDE SEQUENCE</scope>
    <source>
        <strain evidence="8">ATCC33218</strain>
    </source>
</reference>
<dbReference type="GO" id="GO:0006260">
    <property type="term" value="P:DNA replication"/>
    <property type="evidence" value="ECO:0007669"/>
    <property type="project" value="UniProtKB-UniRule"/>
</dbReference>
<evidence type="ECO:0000313" key="9">
    <source>
        <dbReference type="EMBL" id="SCY01028.1"/>
    </source>
</evidence>
<dbReference type="InterPro" id="IPR003395">
    <property type="entry name" value="RecF/RecN/SMC_N"/>
</dbReference>
<dbReference type="PANTHER" id="PTHR32182">
    <property type="entry name" value="DNA REPLICATION AND REPAIR PROTEIN RECF"/>
    <property type="match status" value="1"/>
</dbReference>
<proteinExistence type="inferred from homology"/>
<name>A0A098GAC0_LEGMI</name>
<comment type="subcellular location">
    <subcellularLocation>
        <location evidence="6">Cytoplasm</location>
    </subcellularLocation>
</comment>
<evidence type="ECO:0000259" key="7">
    <source>
        <dbReference type="Pfam" id="PF02463"/>
    </source>
</evidence>
<dbReference type="AlphaFoldDB" id="A0A098GAC0"/>
<dbReference type="HOGENOM" id="CLU_040267_0_0_6"/>
<dbReference type="GO" id="GO:0005737">
    <property type="term" value="C:cytoplasm"/>
    <property type="evidence" value="ECO:0007669"/>
    <property type="project" value="UniProtKB-SubCell"/>
</dbReference>
<dbReference type="KEGG" id="tmc:LMI_0003"/>
<protein>
    <recommendedName>
        <fullName evidence="6">DNA replication and repair protein RecF</fullName>
    </recommendedName>
</protein>
<feature type="binding site" evidence="6">
    <location>
        <begin position="30"/>
        <end position="37"/>
    </location>
    <ligand>
        <name>ATP</name>
        <dbReference type="ChEBI" id="CHEBI:30616"/>
    </ligand>
</feature>